<dbReference type="Proteomes" id="UP001139286">
    <property type="component" value="Unassembled WGS sequence"/>
</dbReference>
<proteinExistence type="inferred from homology"/>
<comment type="function">
    <text evidence="8">Ligates lysine onto the cytidine present at position 34 of the AUA codon-specific tRNA(Ile) that contains the anticodon CAU, in an ATP-dependent manner. Cytidine is converted to lysidine, thus changing the amino acid specificity of the tRNA from methionine to isoleucine.</text>
</comment>
<dbReference type="Pfam" id="PF01171">
    <property type="entry name" value="ATP_bind_3"/>
    <property type="match status" value="1"/>
</dbReference>
<keyword evidence="5 8" id="KW-0547">Nucleotide-binding</keyword>
<comment type="caution">
    <text evidence="10">The sequence shown here is derived from an EMBL/GenBank/DDBJ whole genome shotgun (WGS) entry which is preliminary data.</text>
</comment>
<comment type="catalytic activity">
    <reaction evidence="7 8">
        <text>cytidine(34) in tRNA(Ile2) + L-lysine + ATP = lysidine(34) in tRNA(Ile2) + AMP + diphosphate + H(+)</text>
        <dbReference type="Rhea" id="RHEA:43744"/>
        <dbReference type="Rhea" id="RHEA-COMP:10625"/>
        <dbReference type="Rhea" id="RHEA-COMP:10670"/>
        <dbReference type="ChEBI" id="CHEBI:15378"/>
        <dbReference type="ChEBI" id="CHEBI:30616"/>
        <dbReference type="ChEBI" id="CHEBI:32551"/>
        <dbReference type="ChEBI" id="CHEBI:33019"/>
        <dbReference type="ChEBI" id="CHEBI:82748"/>
        <dbReference type="ChEBI" id="CHEBI:83665"/>
        <dbReference type="ChEBI" id="CHEBI:456215"/>
        <dbReference type="EC" id="6.3.4.19"/>
    </reaction>
</comment>
<accession>A0A9X1L6Y5</accession>
<feature type="domain" description="Lysidine-tRNA(Ile) synthetase C-terminal" evidence="9">
    <location>
        <begin position="365"/>
        <end position="437"/>
    </location>
</feature>
<dbReference type="SUPFAM" id="SSF52402">
    <property type="entry name" value="Adenine nucleotide alpha hydrolases-like"/>
    <property type="match status" value="1"/>
</dbReference>
<dbReference type="InterPro" id="IPR012796">
    <property type="entry name" value="Lysidine-tRNA-synth_C"/>
</dbReference>
<evidence type="ECO:0000256" key="7">
    <source>
        <dbReference type="ARBA" id="ARBA00048539"/>
    </source>
</evidence>
<dbReference type="InterPro" id="IPR011063">
    <property type="entry name" value="TilS/TtcA_N"/>
</dbReference>
<keyword evidence="4 8" id="KW-0819">tRNA processing</keyword>
<dbReference type="GO" id="GO:0005524">
    <property type="term" value="F:ATP binding"/>
    <property type="evidence" value="ECO:0007669"/>
    <property type="project" value="UniProtKB-UniRule"/>
</dbReference>
<reference evidence="10" key="1">
    <citation type="submission" date="2021-10" db="EMBL/GenBank/DDBJ databases">
        <title>Tamlana sargassums sp. nov., and Tamlana laminarinivorans sp. nov., two new bacteria isolated from the brown alga.</title>
        <authorList>
            <person name="Li J."/>
        </authorList>
    </citation>
    <scope>NUCLEOTIDE SEQUENCE</scope>
    <source>
        <strain evidence="10">62-3</strain>
    </source>
</reference>
<organism evidence="10 11">
    <name type="scientific">Neotamlana sargassicola</name>
    <dbReference type="NCBI Taxonomy" id="2883125"/>
    <lineage>
        <taxon>Bacteria</taxon>
        <taxon>Pseudomonadati</taxon>
        <taxon>Bacteroidota</taxon>
        <taxon>Flavobacteriia</taxon>
        <taxon>Flavobacteriales</taxon>
        <taxon>Flavobacteriaceae</taxon>
        <taxon>Neotamlana</taxon>
    </lineage>
</organism>
<dbReference type="EC" id="6.3.4.19" evidence="8"/>
<dbReference type="InterPro" id="IPR012094">
    <property type="entry name" value="tRNA_Ile_lys_synt"/>
</dbReference>
<evidence type="ECO:0000256" key="3">
    <source>
        <dbReference type="ARBA" id="ARBA00022598"/>
    </source>
</evidence>
<dbReference type="CDD" id="cd01992">
    <property type="entry name" value="TilS_N"/>
    <property type="match status" value="1"/>
</dbReference>
<feature type="binding site" evidence="8">
    <location>
        <begin position="27"/>
        <end position="32"/>
    </location>
    <ligand>
        <name>ATP</name>
        <dbReference type="ChEBI" id="CHEBI:30616"/>
    </ligand>
</feature>
<dbReference type="GO" id="GO:0032267">
    <property type="term" value="F:tRNA(Ile)-lysidine synthase activity"/>
    <property type="evidence" value="ECO:0007669"/>
    <property type="project" value="UniProtKB-EC"/>
</dbReference>
<dbReference type="RefSeq" id="WP_226695673.1">
    <property type="nucleotide sequence ID" value="NZ_JAJAPX010000003.1"/>
</dbReference>
<evidence type="ECO:0000256" key="6">
    <source>
        <dbReference type="ARBA" id="ARBA00022840"/>
    </source>
</evidence>
<keyword evidence="6 8" id="KW-0067">ATP-binding</keyword>
<evidence type="ECO:0000256" key="8">
    <source>
        <dbReference type="HAMAP-Rule" id="MF_01161"/>
    </source>
</evidence>
<evidence type="ECO:0000259" key="9">
    <source>
        <dbReference type="SMART" id="SM00977"/>
    </source>
</evidence>
<evidence type="ECO:0000256" key="5">
    <source>
        <dbReference type="ARBA" id="ARBA00022741"/>
    </source>
</evidence>
<gene>
    <name evidence="8 10" type="primary">tilS</name>
    <name evidence="10" type="ORF">LG651_08305</name>
</gene>
<dbReference type="GO" id="GO:0006400">
    <property type="term" value="P:tRNA modification"/>
    <property type="evidence" value="ECO:0007669"/>
    <property type="project" value="UniProtKB-UniRule"/>
</dbReference>
<evidence type="ECO:0000256" key="4">
    <source>
        <dbReference type="ARBA" id="ARBA00022694"/>
    </source>
</evidence>
<comment type="subcellular location">
    <subcellularLocation>
        <location evidence="1 8">Cytoplasm</location>
    </subcellularLocation>
</comment>
<sequence length="442" mass="50941">MTQEIFKKHITQNLNFLTKSKVIIAISGGIDSVVLTHLCHKIGLNIALAHCNFNLRGNESDADETFVETLAESLGLEVFIQNFDTTLYAKEHKRSIQMAARELRYNWFDELSSQLKFDYILTAHHADDNLETFLINFTRGTGLEGLTGIPEINGKFVRPLLPFSSDDIELYANANRIKWRDDSSNKSVKYLRNKLRHEVIPILKEINPSLLQSFQSTLNNLQDSSTIINDKIDEFLNKTIERISDNEVRFKISEFKKTKHPKAYLFEALKEFGFTEWDDIVSLLNAQPGKQVFSNAYRLIKDRDYLLLTKKEVEQFSEIIISSITDKVETPFGTLSFAEIDAVEANIKTAKNSIYIDKNTLEFPLTIRKKEEGDVFFPIGMHGKKKLSKYFKDEKFSLLDKENSLLLCSKNQIVWIIGKRADDRFKVTNETKTILKIELMSR</sequence>
<keyword evidence="11" id="KW-1185">Reference proteome</keyword>
<dbReference type="PANTHER" id="PTHR43033:SF1">
    <property type="entry name" value="TRNA(ILE)-LYSIDINE SYNTHASE-RELATED"/>
    <property type="match status" value="1"/>
</dbReference>
<dbReference type="HAMAP" id="MF_01161">
    <property type="entry name" value="tRNA_Ile_lys_synt"/>
    <property type="match status" value="1"/>
</dbReference>
<dbReference type="NCBIfam" id="TIGR02433">
    <property type="entry name" value="lysidine_TilS_C"/>
    <property type="match status" value="1"/>
</dbReference>
<dbReference type="SUPFAM" id="SSF56037">
    <property type="entry name" value="PheT/TilS domain"/>
    <property type="match status" value="1"/>
</dbReference>
<dbReference type="InterPro" id="IPR014729">
    <property type="entry name" value="Rossmann-like_a/b/a_fold"/>
</dbReference>
<dbReference type="InterPro" id="IPR012795">
    <property type="entry name" value="tRNA_Ile_lys_synt_N"/>
</dbReference>
<evidence type="ECO:0000256" key="1">
    <source>
        <dbReference type="ARBA" id="ARBA00004496"/>
    </source>
</evidence>
<comment type="similarity">
    <text evidence="8">Belongs to the tRNA(Ile)-lysidine synthase family.</text>
</comment>
<keyword evidence="3 8" id="KW-0436">Ligase</keyword>
<evidence type="ECO:0000313" key="11">
    <source>
        <dbReference type="Proteomes" id="UP001139286"/>
    </source>
</evidence>
<dbReference type="NCBIfam" id="TIGR02432">
    <property type="entry name" value="lysidine_TilS_N"/>
    <property type="match status" value="1"/>
</dbReference>
<dbReference type="PANTHER" id="PTHR43033">
    <property type="entry name" value="TRNA(ILE)-LYSIDINE SYNTHASE-RELATED"/>
    <property type="match status" value="1"/>
</dbReference>
<evidence type="ECO:0000256" key="2">
    <source>
        <dbReference type="ARBA" id="ARBA00022490"/>
    </source>
</evidence>
<name>A0A9X1L6Y5_9FLAO</name>
<dbReference type="SMART" id="SM00977">
    <property type="entry name" value="TilS_C"/>
    <property type="match status" value="1"/>
</dbReference>
<evidence type="ECO:0000313" key="10">
    <source>
        <dbReference type="EMBL" id="MCB4808251.1"/>
    </source>
</evidence>
<keyword evidence="2 8" id="KW-0963">Cytoplasm</keyword>
<dbReference type="GO" id="GO:0005737">
    <property type="term" value="C:cytoplasm"/>
    <property type="evidence" value="ECO:0007669"/>
    <property type="project" value="UniProtKB-SubCell"/>
</dbReference>
<comment type="domain">
    <text evidence="8">The N-terminal region contains the highly conserved SGGXDS motif, predicted to be a P-loop motif involved in ATP binding.</text>
</comment>
<protein>
    <recommendedName>
        <fullName evidence="8">tRNA(Ile)-lysidine synthase</fullName>
        <ecNumber evidence="8">6.3.4.19</ecNumber>
    </recommendedName>
    <alternativeName>
        <fullName evidence="8">tRNA(Ile)-2-lysyl-cytidine synthase</fullName>
    </alternativeName>
    <alternativeName>
        <fullName evidence="8">tRNA(Ile)-lysidine synthetase</fullName>
    </alternativeName>
</protein>
<dbReference type="AlphaFoldDB" id="A0A9X1L6Y5"/>
<dbReference type="EMBL" id="JAJAPX010000003">
    <property type="protein sequence ID" value="MCB4808251.1"/>
    <property type="molecule type" value="Genomic_DNA"/>
</dbReference>
<dbReference type="Gene3D" id="3.40.50.620">
    <property type="entry name" value="HUPs"/>
    <property type="match status" value="1"/>
</dbReference>
<dbReference type="Pfam" id="PF11734">
    <property type="entry name" value="TilS_C"/>
    <property type="match status" value="1"/>
</dbReference>